<protein>
    <submittedName>
        <fullName evidence="2">Uncharacterized protein</fullName>
    </submittedName>
</protein>
<evidence type="ECO:0000313" key="2">
    <source>
        <dbReference type="EMBL" id="EFX82056.1"/>
    </source>
</evidence>
<evidence type="ECO:0000313" key="3">
    <source>
        <dbReference type="Proteomes" id="UP000000305"/>
    </source>
</evidence>
<dbReference type="KEGG" id="dpx:DAPPUDRAFT_241601"/>
<feature type="region of interest" description="Disordered" evidence="1">
    <location>
        <begin position="1"/>
        <end position="21"/>
    </location>
</feature>
<dbReference type="EMBL" id="GL732541">
    <property type="protein sequence ID" value="EFX82056.1"/>
    <property type="molecule type" value="Genomic_DNA"/>
</dbReference>
<accession>E9GEM4</accession>
<dbReference type="Proteomes" id="UP000000305">
    <property type="component" value="Unassembled WGS sequence"/>
</dbReference>
<gene>
    <name evidence="2" type="ORF">DAPPUDRAFT_241601</name>
</gene>
<dbReference type="AlphaFoldDB" id="E9GEM4"/>
<evidence type="ECO:0000256" key="1">
    <source>
        <dbReference type="SAM" id="MobiDB-lite"/>
    </source>
</evidence>
<sequence length="695" mass="77430">MVKNAKTMPTNVVEPTENKPRSIWAPDGEKINSIQFDWENTVLVYAHISMLGEFFATLLGVQKKKQLHFLPASVLFDSLNPTCRGGKKGEHILAIVCLAHQGRRCLDISRDGRAFLTLEARQSVIETNLISITNSSVKRVVVVVEFPRKFERDELYAPVAQLGLTTGFAGRLSSSAALLLLLSLDCIDSIYYFGLLLDLSIGVLVYCLLDKTLSVVWTHGPGNQPAYLASSPLSPSKAELLPRFKPSDSQKIQSESISRATTVDTSSQKVLLLFYTLEKNRNLYFSTTTTTTKEISPDSRATLFVLVLSVHVWQQQQLGSSSKRIDRRDVDSAPLLLLLLLPRYIRAGGFSVCSPVVVYAFLATPGFLPPLPSGKDKSTLFLFGVGPACRKPQPTTAAVSAAPARVMPSTCSERNGAIEVVVVVVVIYLTRLRLYGLRDGSAPATKLRQSICPSAGPISRALYRELLLHRGFPESQKRILSDVVSRFRRIHQHLTHQKEIMRIRVKRQRRNAAGANATRPPLLFFFALLAVAGVVEAIRFPSSPYNFTSVIDGSCPARLQLQNQITGRGVARDSKGKGKAHAFFFFFSFGQKTFTDWGSVTTEAVRFKRLIEQLTPKTKWVDRKEPYLFTCQNTHYEICVTHLDYRVTGQEKPLDNRKLYNYVAVVKLDPSMASETPYHNFLILYTAPDKPADKG</sequence>
<keyword evidence="3" id="KW-1185">Reference proteome</keyword>
<dbReference type="HOGENOM" id="CLU_396513_0_0_1"/>
<proteinExistence type="predicted"/>
<organism evidence="2 3">
    <name type="scientific">Daphnia pulex</name>
    <name type="common">Water flea</name>
    <dbReference type="NCBI Taxonomy" id="6669"/>
    <lineage>
        <taxon>Eukaryota</taxon>
        <taxon>Metazoa</taxon>
        <taxon>Ecdysozoa</taxon>
        <taxon>Arthropoda</taxon>
        <taxon>Crustacea</taxon>
        <taxon>Branchiopoda</taxon>
        <taxon>Diplostraca</taxon>
        <taxon>Cladocera</taxon>
        <taxon>Anomopoda</taxon>
        <taxon>Daphniidae</taxon>
        <taxon>Daphnia</taxon>
    </lineage>
</organism>
<reference evidence="2 3" key="1">
    <citation type="journal article" date="2011" name="Science">
        <title>The ecoresponsive genome of Daphnia pulex.</title>
        <authorList>
            <person name="Colbourne J.K."/>
            <person name="Pfrender M.E."/>
            <person name="Gilbert D."/>
            <person name="Thomas W.K."/>
            <person name="Tucker A."/>
            <person name="Oakley T.H."/>
            <person name="Tokishita S."/>
            <person name="Aerts A."/>
            <person name="Arnold G.J."/>
            <person name="Basu M.K."/>
            <person name="Bauer D.J."/>
            <person name="Caceres C.E."/>
            <person name="Carmel L."/>
            <person name="Casola C."/>
            <person name="Choi J.H."/>
            <person name="Detter J.C."/>
            <person name="Dong Q."/>
            <person name="Dusheyko S."/>
            <person name="Eads B.D."/>
            <person name="Frohlich T."/>
            <person name="Geiler-Samerotte K.A."/>
            <person name="Gerlach D."/>
            <person name="Hatcher P."/>
            <person name="Jogdeo S."/>
            <person name="Krijgsveld J."/>
            <person name="Kriventseva E.V."/>
            <person name="Kultz D."/>
            <person name="Laforsch C."/>
            <person name="Lindquist E."/>
            <person name="Lopez J."/>
            <person name="Manak J.R."/>
            <person name="Muller J."/>
            <person name="Pangilinan J."/>
            <person name="Patwardhan R.P."/>
            <person name="Pitluck S."/>
            <person name="Pritham E.J."/>
            <person name="Rechtsteiner A."/>
            <person name="Rho M."/>
            <person name="Rogozin I.B."/>
            <person name="Sakarya O."/>
            <person name="Salamov A."/>
            <person name="Schaack S."/>
            <person name="Shapiro H."/>
            <person name="Shiga Y."/>
            <person name="Skalitzky C."/>
            <person name="Smith Z."/>
            <person name="Souvorov A."/>
            <person name="Sung W."/>
            <person name="Tang Z."/>
            <person name="Tsuchiya D."/>
            <person name="Tu H."/>
            <person name="Vos H."/>
            <person name="Wang M."/>
            <person name="Wolf Y.I."/>
            <person name="Yamagata H."/>
            <person name="Yamada T."/>
            <person name="Ye Y."/>
            <person name="Shaw J.R."/>
            <person name="Andrews J."/>
            <person name="Crease T.J."/>
            <person name="Tang H."/>
            <person name="Lucas S.M."/>
            <person name="Robertson H.M."/>
            <person name="Bork P."/>
            <person name="Koonin E.V."/>
            <person name="Zdobnov E.M."/>
            <person name="Grigoriev I.V."/>
            <person name="Lynch M."/>
            <person name="Boore J.L."/>
        </authorList>
    </citation>
    <scope>NUCLEOTIDE SEQUENCE [LARGE SCALE GENOMIC DNA]</scope>
</reference>
<name>E9GEM4_DAPPU</name>
<dbReference type="InParanoid" id="E9GEM4"/>